<dbReference type="PROSITE" id="PS51257">
    <property type="entry name" value="PROKAR_LIPOPROTEIN"/>
    <property type="match status" value="1"/>
</dbReference>
<feature type="chain" id="PRO_5016722624" description="Lipoprotein" evidence="1">
    <location>
        <begin position="18"/>
        <end position="162"/>
    </location>
</feature>
<sequence>MNLLKSSLPLIALLALAACKQETAAPAESAPAASTPAVAEAAASGASAAVVLGSEKDAKWKSYQCHDGLALSARYFNGEDGKPAAEVRFDGKLFKLTHNSEYSNQDLTTFGDGTHTWTISNSQQADIYKEDNGFFVRHEKQQVNSEVLPVDLTLAKNCMPAQ</sequence>
<evidence type="ECO:0000256" key="1">
    <source>
        <dbReference type="SAM" id="SignalP"/>
    </source>
</evidence>
<name>A0A378WTQ3_9NEIS</name>
<organism evidence="2 3">
    <name type="scientific">Neisseria zoodegmatis</name>
    <dbReference type="NCBI Taxonomy" id="326523"/>
    <lineage>
        <taxon>Bacteria</taxon>
        <taxon>Pseudomonadati</taxon>
        <taxon>Pseudomonadota</taxon>
        <taxon>Betaproteobacteria</taxon>
        <taxon>Neisseriales</taxon>
        <taxon>Neisseriaceae</taxon>
        <taxon>Neisseria</taxon>
    </lineage>
</organism>
<evidence type="ECO:0000313" key="3">
    <source>
        <dbReference type="Proteomes" id="UP000254055"/>
    </source>
</evidence>
<dbReference type="RefSeq" id="WP_115134169.1">
    <property type="nucleotide sequence ID" value="NZ_UGRS01000002.1"/>
</dbReference>
<reference evidence="2 3" key="1">
    <citation type="submission" date="2018-06" db="EMBL/GenBank/DDBJ databases">
        <authorList>
            <consortium name="Pathogen Informatics"/>
            <person name="Doyle S."/>
        </authorList>
    </citation>
    <scope>NUCLEOTIDE SEQUENCE [LARGE SCALE GENOMIC DNA]</scope>
    <source>
        <strain evidence="2 3">NCTC12229</strain>
    </source>
</reference>
<proteinExistence type="predicted"/>
<protein>
    <recommendedName>
        <fullName evidence="4">Lipoprotein</fullName>
    </recommendedName>
</protein>
<gene>
    <name evidence="2" type="ORF">NCTC12229_01488</name>
</gene>
<evidence type="ECO:0008006" key="4">
    <source>
        <dbReference type="Google" id="ProtNLM"/>
    </source>
</evidence>
<dbReference type="Proteomes" id="UP000254055">
    <property type="component" value="Unassembled WGS sequence"/>
</dbReference>
<accession>A0A378WTQ3</accession>
<evidence type="ECO:0000313" key="2">
    <source>
        <dbReference type="EMBL" id="SUA44005.1"/>
    </source>
</evidence>
<keyword evidence="1" id="KW-0732">Signal</keyword>
<dbReference type="OrthoDB" id="8607337at2"/>
<dbReference type="AlphaFoldDB" id="A0A378WTQ3"/>
<feature type="signal peptide" evidence="1">
    <location>
        <begin position="1"/>
        <end position="17"/>
    </location>
</feature>
<dbReference type="EMBL" id="UGRS01000002">
    <property type="protein sequence ID" value="SUA44005.1"/>
    <property type="molecule type" value="Genomic_DNA"/>
</dbReference>